<dbReference type="EMBL" id="JAPUUL010002028">
    <property type="protein sequence ID" value="KAJ8126087.1"/>
    <property type="molecule type" value="Genomic_DNA"/>
</dbReference>
<keyword evidence="2" id="KW-1185">Reference proteome</keyword>
<comment type="caution">
    <text evidence="1">The sequence shown here is derived from an EMBL/GenBank/DDBJ whole genome shotgun (WGS) entry which is preliminary data.</text>
</comment>
<gene>
    <name evidence="1" type="ORF">O1611_g7551</name>
</gene>
<evidence type="ECO:0000313" key="1">
    <source>
        <dbReference type="EMBL" id="KAJ8126087.1"/>
    </source>
</evidence>
<dbReference type="Proteomes" id="UP001153332">
    <property type="component" value="Unassembled WGS sequence"/>
</dbReference>
<name>A0ACC2JFK9_9PEZI</name>
<protein>
    <submittedName>
        <fullName evidence="1">Uncharacterized protein</fullName>
    </submittedName>
</protein>
<proteinExistence type="predicted"/>
<accession>A0ACC2JFK9</accession>
<organism evidence="1 2">
    <name type="scientific">Lasiodiplodia mahajangana</name>
    <dbReference type="NCBI Taxonomy" id="1108764"/>
    <lineage>
        <taxon>Eukaryota</taxon>
        <taxon>Fungi</taxon>
        <taxon>Dikarya</taxon>
        <taxon>Ascomycota</taxon>
        <taxon>Pezizomycotina</taxon>
        <taxon>Dothideomycetes</taxon>
        <taxon>Dothideomycetes incertae sedis</taxon>
        <taxon>Botryosphaeriales</taxon>
        <taxon>Botryosphaeriaceae</taxon>
        <taxon>Lasiodiplodia</taxon>
    </lineage>
</organism>
<evidence type="ECO:0000313" key="2">
    <source>
        <dbReference type="Proteomes" id="UP001153332"/>
    </source>
</evidence>
<sequence>MPNADDEPQQAPVDTSVPEHQQHWSAFVPSTPIMIPRPEESRSPSPINEEIRFESGGLAMLDKHMIEPPKDIDAMIKALDAHYDRLKDRMWKWVAKEKEEGRDSIKKVINVITKIRSSKDSSVESDSTDDPLVPAEDVHVGNAIMMGRNPTPEYNKVLSEPHGYKYAHTVAGYAYEEGRKSSAFKEGYVAGLAKIRYEREYQLGFEEALRQYGHSPEPYRPKPQAESSSRPKRATRSPIVQKDGSLLLHAQLVEEVRKLMDTLNVPRADFDEQFEDDKGKGKDKGERRRTSFEVAEFAKDMAYELGQGK</sequence>
<reference evidence="1" key="1">
    <citation type="submission" date="2022-12" db="EMBL/GenBank/DDBJ databases">
        <title>Genome Sequence of Lasiodiplodia mahajangana.</title>
        <authorList>
            <person name="Buettner E."/>
        </authorList>
    </citation>
    <scope>NUCLEOTIDE SEQUENCE</scope>
    <source>
        <strain evidence="1">VT137</strain>
    </source>
</reference>